<name>A0A1H9HYM6_9ACTN</name>
<dbReference type="Proteomes" id="UP000198504">
    <property type="component" value="Unassembled WGS sequence"/>
</dbReference>
<evidence type="ECO:0000313" key="3">
    <source>
        <dbReference type="Proteomes" id="UP000198504"/>
    </source>
</evidence>
<evidence type="ECO:0008006" key="4">
    <source>
        <dbReference type="Google" id="ProtNLM"/>
    </source>
</evidence>
<dbReference type="AlphaFoldDB" id="A0A1H9HYM6"/>
<feature type="transmembrane region" description="Helical" evidence="1">
    <location>
        <begin position="79"/>
        <end position="100"/>
    </location>
</feature>
<sequence length="144" mass="14536">MGVGVVLWAALLVAATALHAGFQLTVTALTYPALVEVEETRFARAHALHSRRIVPLVALVYGTVVVTCLGALVTAPGAVAVWVAAAASAVAVLVTALRAAPLHGRLGRHGPDAALLTALTRADRVRTAAALAALVAAVVHAAGF</sequence>
<protein>
    <recommendedName>
        <fullName evidence="4">DUF1772 domain-containing protein</fullName>
    </recommendedName>
</protein>
<dbReference type="STRING" id="1036181.SAMN05421756_1053"/>
<feature type="transmembrane region" description="Helical" evidence="1">
    <location>
        <begin position="53"/>
        <end position="73"/>
    </location>
</feature>
<evidence type="ECO:0000256" key="1">
    <source>
        <dbReference type="SAM" id="Phobius"/>
    </source>
</evidence>
<organism evidence="2 3">
    <name type="scientific">Microlunatus flavus</name>
    <dbReference type="NCBI Taxonomy" id="1036181"/>
    <lineage>
        <taxon>Bacteria</taxon>
        <taxon>Bacillati</taxon>
        <taxon>Actinomycetota</taxon>
        <taxon>Actinomycetes</taxon>
        <taxon>Propionibacteriales</taxon>
        <taxon>Propionibacteriaceae</taxon>
        <taxon>Microlunatus</taxon>
    </lineage>
</organism>
<reference evidence="3" key="1">
    <citation type="submission" date="2016-10" db="EMBL/GenBank/DDBJ databases">
        <authorList>
            <person name="Varghese N."/>
            <person name="Submissions S."/>
        </authorList>
    </citation>
    <scope>NUCLEOTIDE SEQUENCE [LARGE SCALE GENOMIC DNA]</scope>
    <source>
        <strain evidence="3">CGMCC 4.6856</strain>
    </source>
</reference>
<accession>A0A1H9HYM6</accession>
<keyword evidence="3" id="KW-1185">Reference proteome</keyword>
<dbReference type="OrthoDB" id="3405989at2"/>
<keyword evidence="1" id="KW-1133">Transmembrane helix</keyword>
<proteinExistence type="predicted"/>
<keyword evidence="1" id="KW-0472">Membrane</keyword>
<dbReference type="RefSeq" id="WP_091180827.1">
    <property type="nucleotide sequence ID" value="NZ_FOFA01000005.1"/>
</dbReference>
<feature type="transmembrane region" description="Helical" evidence="1">
    <location>
        <begin position="6"/>
        <end position="32"/>
    </location>
</feature>
<keyword evidence="1" id="KW-0812">Transmembrane</keyword>
<evidence type="ECO:0000313" key="2">
    <source>
        <dbReference type="EMBL" id="SEQ67476.1"/>
    </source>
</evidence>
<dbReference type="EMBL" id="FOFA01000005">
    <property type="protein sequence ID" value="SEQ67476.1"/>
    <property type="molecule type" value="Genomic_DNA"/>
</dbReference>
<gene>
    <name evidence="2" type="ORF">SAMN05421756_1053</name>
</gene>